<accession>A0ABU5J2H0</accession>
<feature type="transmembrane region" description="Helical" evidence="1">
    <location>
        <begin position="39"/>
        <end position="57"/>
    </location>
</feature>
<sequence>MRTWRVGTISMGASLLLLGVFLLLSQMFGLNPFHIMMSWWPAILIVLGIEILVFLFLSKDEKPFLKYDFLSIIFVGILGTAGIGFAILSSIGVMDQVKTMLNQEERTFELPEMTEAINKDVKRLVLNTDRYPITIEGTSGNEVSMFGTYRTQSVGKKGLIENTTDYVSTQKKGDTLYVSVKGLPTNVGPFNHYTTMSATILVPSNLKVEVIGNDNAITMKPRTLMSDWSLDQASNVSLILEKESHVNVTVNRVQELVGQQDDWKVTEEKNSVASEEEGYVEHQSGFKKASLKMGKGIHYINIGNAYTVSLNKLN</sequence>
<proteinExistence type="predicted"/>
<keyword evidence="1" id="KW-0812">Transmembrane</keyword>
<dbReference type="InterPro" id="IPR043726">
    <property type="entry name" value="LiaI-LiaF-like_TM1"/>
</dbReference>
<dbReference type="RefSeq" id="WP_322447917.1">
    <property type="nucleotide sequence ID" value="NZ_JAXOFX010000015.1"/>
</dbReference>
<comment type="caution">
    <text evidence="3">The sequence shown here is derived from an EMBL/GenBank/DDBJ whole genome shotgun (WGS) entry which is preliminary data.</text>
</comment>
<evidence type="ECO:0000313" key="4">
    <source>
        <dbReference type="Proteomes" id="UP001290455"/>
    </source>
</evidence>
<organism evidence="3 4">
    <name type="scientific">Robertmurraya mangrovi</name>
    <dbReference type="NCBI Taxonomy" id="3098077"/>
    <lineage>
        <taxon>Bacteria</taxon>
        <taxon>Bacillati</taxon>
        <taxon>Bacillota</taxon>
        <taxon>Bacilli</taxon>
        <taxon>Bacillales</taxon>
        <taxon>Bacillaceae</taxon>
        <taxon>Robertmurraya</taxon>
    </lineage>
</organism>
<name>A0ABU5J2H0_9BACI</name>
<evidence type="ECO:0000313" key="3">
    <source>
        <dbReference type="EMBL" id="MDZ5473622.1"/>
    </source>
</evidence>
<dbReference type="Proteomes" id="UP001290455">
    <property type="component" value="Unassembled WGS sequence"/>
</dbReference>
<protein>
    <submittedName>
        <fullName evidence="3">DUF5668 domain-containing protein</fullName>
    </submittedName>
</protein>
<feature type="transmembrane region" description="Helical" evidence="1">
    <location>
        <begin position="69"/>
        <end position="94"/>
    </location>
</feature>
<feature type="domain" description="LiaI-LiaF-like transmembrane region" evidence="2">
    <location>
        <begin position="11"/>
        <end position="52"/>
    </location>
</feature>
<keyword evidence="1" id="KW-1133">Transmembrane helix</keyword>
<keyword evidence="1" id="KW-0472">Membrane</keyword>
<dbReference type="Pfam" id="PF18917">
    <property type="entry name" value="LiaI-LiaF-like_TM1"/>
    <property type="match status" value="1"/>
</dbReference>
<evidence type="ECO:0000256" key="1">
    <source>
        <dbReference type="SAM" id="Phobius"/>
    </source>
</evidence>
<dbReference type="EMBL" id="JAXOFX010000015">
    <property type="protein sequence ID" value="MDZ5473622.1"/>
    <property type="molecule type" value="Genomic_DNA"/>
</dbReference>
<gene>
    <name evidence="3" type="ORF">SM124_18050</name>
</gene>
<reference evidence="3 4" key="1">
    <citation type="submission" date="2023-11" db="EMBL/GenBank/DDBJ databases">
        <title>Bacillus jintuensis, isolated from a mudflat on the Beibu Gulf coast.</title>
        <authorList>
            <person name="Li M."/>
        </authorList>
    </citation>
    <scope>NUCLEOTIDE SEQUENCE [LARGE SCALE GENOMIC DNA]</scope>
    <source>
        <strain evidence="3 4">31A1R</strain>
    </source>
</reference>
<evidence type="ECO:0000259" key="2">
    <source>
        <dbReference type="Pfam" id="PF18917"/>
    </source>
</evidence>
<keyword evidence="4" id="KW-1185">Reference proteome</keyword>